<accession>A0ABQ7DZV7</accession>
<dbReference type="Proteomes" id="UP000266723">
    <property type="component" value="Unassembled WGS sequence"/>
</dbReference>
<organism evidence="2 3">
    <name type="scientific">Brassica cretica</name>
    <name type="common">Mustard</name>
    <dbReference type="NCBI Taxonomy" id="69181"/>
    <lineage>
        <taxon>Eukaryota</taxon>
        <taxon>Viridiplantae</taxon>
        <taxon>Streptophyta</taxon>
        <taxon>Embryophyta</taxon>
        <taxon>Tracheophyta</taxon>
        <taxon>Spermatophyta</taxon>
        <taxon>Magnoliopsida</taxon>
        <taxon>eudicotyledons</taxon>
        <taxon>Gunneridae</taxon>
        <taxon>Pentapetalae</taxon>
        <taxon>rosids</taxon>
        <taxon>malvids</taxon>
        <taxon>Brassicales</taxon>
        <taxon>Brassicaceae</taxon>
        <taxon>Brassiceae</taxon>
        <taxon>Brassica</taxon>
    </lineage>
</organism>
<keyword evidence="3" id="KW-1185">Reference proteome</keyword>
<proteinExistence type="predicted"/>
<sequence length="108" mass="12176">MTRNVKWRLGRYVAELGRYVATERMNVGVKIGHDGIDVRKSSEKPNLSQNFKSREDEQPKRIARRAWPRHEPARPASLAATRASSPGELPPPSSAKLWEPKFALSISV</sequence>
<protein>
    <submittedName>
        <fullName evidence="2">Uncharacterized protein</fullName>
    </submittedName>
</protein>
<name>A0ABQ7DZV7_BRACR</name>
<evidence type="ECO:0000256" key="1">
    <source>
        <dbReference type="SAM" id="MobiDB-lite"/>
    </source>
</evidence>
<feature type="region of interest" description="Disordered" evidence="1">
    <location>
        <begin position="39"/>
        <end position="96"/>
    </location>
</feature>
<gene>
    <name evidence="2" type="ORF">DY000_02020405</name>
</gene>
<evidence type="ECO:0000313" key="3">
    <source>
        <dbReference type="Proteomes" id="UP000266723"/>
    </source>
</evidence>
<evidence type="ECO:0000313" key="2">
    <source>
        <dbReference type="EMBL" id="KAF3590552.1"/>
    </source>
</evidence>
<comment type="caution">
    <text evidence="2">The sequence shown here is derived from an EMBL/GenBank/DDBJ whole genome shotgun (WGS) entry which is preliminary data.</text>
</comment>
<reference evidence="2 3" key="1">
    <citation type="journal article" date="2020" name="BMC Genomics">
        <title>Intraspecific diversification of the crop wild relative Brassica cretica Lam. using demographic model selection.</title>
        <authorList>
            <person name="Kioukis A."/>
            <person name="Michalopoulou V.A."/>
            <person name="Briers L."/>
            <person name="Pirintsos S."/>
            <person name="Studholme D.J."/>
            <person name="Pavlidis P."/>
            <person name="Sarris P.F."/>
        </authorList>
    </citation>
    <scope>NUCLEOTIDE SEQUENCE [LARGE SCALE GENOMIC DNA]</scope>
    <source>
        <strain evidence="3">cv. PFS-1207/04</strain>
    </source>
</reference>
<dbReference type="EMBL" id="QGKV02000299">
    <property type="protein sequence ID" value="KAF3590552.1"/>
    <property type="molecule type" value="Genomic_DNA"/>
</dbReference>